<dbReference type="PRINTS" id="PR00069">
    <property type="entry name" value="ALDKETRDTASE"/>
</dbReference>
<dbReference type="FunFam" id="3.20.20.100:FF:000004">
    <property type="entry name" value="Oxidoreductase, aldo/keto reductase"/>
    <property type="match status" value="1"/>
</dbReference>
<evidence type="ECO:0000259" key="2">
    <source>
        <dbReference type="Pfam" id="PF00248"/>
    </source>
</evidence>
<keyword evidence="1" id="KW-0560">Oxidoreductase</keyword>
<dbReference type="InterPro" id="IPR023210">
    <property type="entry name" value="NADP_OxRdtase_dom"/>
</dbReference>
<sequence>MEYVKLGTSDLNVSRICMGCMGFGDAANGQHTWTLDEEQSRKIISRGLELGVNFFDTAIGYQNGTSEQYLGRALKDFTRRDQVVVATKFLPRTDEEIENGITGQEHIRRMLDTSLKNLGMDHVDLYIYHMWDYRTPLYDIMDGLNQMVKAGKTRYIGISNCYAYQLAKANGLAEREGFAKFVSVQNHYNLIFREEEREMAKLCKEDSIAMTPYSALAGGRLSRSPQETTKRLREDTYAKLKYDGTADGDERIIRRVSEIARQRGVTMTEVSLAWLLTKVTSPVTGVTKLSHIEDAVKAVSLQLDPDETHYLEELYVPHRLVGVMAQNTAASSGEKHVWSVGKQKI</sequence>
<dbReference type="InterPro" id="IPR020471">
    <property type="entry name" value="AKR"/>
</dbReference>
<dbReference type="Proteomes" id="UP000824024">
    <property type="component" value="Unassembled WGS sequence"/>
</dbReference>
<protein>
    <submittedName>
        <fullName evidence="3">Aldo/keto reductase</fullName>
    </submittedName>
</protein>
<gene>
    <name evidence="3" type="ORF">IAA08_05195</name>
</gene>
<comment type="caution">
    <text evidence="3">The sequence shown here is derived from an EMBL/GenBank/DDBJ whole genome shotgun (WGS) entry which is preliminary data.</text>
</comment>
<dbReference type="CDD" id="cd19079">
    <property type="entry name" value="AKR_EcYajO-like"/>
    <property type="match status" value="1"/>
</dbReference>
<dbReference type="PANTHER" id="PTHR43364:SF4">
    <property type="entry name" value="NAD(P)-LINKED OXIDOREDUCTASE SUPERFAMILY PROTEIN"/>
    <property type="match status" value="1"/>
</dbReference>
<organism evidence="3 4">
    <name type="scientific">Candidatus Eubacterium avistercoris</name>
    <dbReference type="NCBI Taxonomy" id="2838567"/>
    <lineage>
        <taxon>Bacteria</taxon>
        <taxon>Bacillati</taxon>
        <taxon>Bacillota</taxon>
        <taxon>Clostridia</taxon>
        <taxon>Eubacteriales</taxon>
        <taxon>Eubacteriaceae</taxon>
        <taxon>Eubacterium</taxon>
    </lineage>
</organism>
<name>A0A9D2IFE7_9FIRM</name>
<dbReference type="PANTHER" id="PTHR43364">
    <property type="entry name" value="NADH-SPECIFIC METHYLGLYOXAL REDUCTASE-RELATED"/>
    <property type="match status" value="1"/>
</dbReference>
<evidence type="ECO:0000313" key="3">
    <source>
        <dbReference type="EMBL" id="HIZ07314.1"/>
    </source>
</evidence>
<dbReference type="GO" id="GO:0016491">
    <property type="term" value="F:oxidoreductase activity"/>
    <property type="evidence" value="ECO:0007669"/>
    <property type="project" value="UniProtKB-KW"/>
</dbReference>
<dbReference type="SUPFAM" id="SSF51430">
    <property type="entry name" value="NAD(P)-linked oxidoreductase"/>
    <property type="match status" value="1"/>
</dbReference>
<dbReference type="InterPro" id="IPR036812">
    <property type="entry name" value="NAD(P)_OxRdtase_dom_sf"/>
</dbReference>
<reference evidence="3" key="1">
    <citation type="journal article" date="2021" name="PeerJ">
        <title>Extensive microbial diversity within the chicken gut microbiome revealed by metagenomics and culture.</title>
        <authorList>
            <person name="Gilroy R."/>
            <person name="Ravi A."/>
            <person name="Getino M."/>
            <person name="Pursley I."/>
            <person name="Horton D.L."/>
            <person name="Alikhan N.F."/>
            <person name="Baker D."/>
            <person name="Gharbi K."/>
            <person name="Hall N."/>
            <person name="Watson M."/>
            <person name="Adriaenssens E.M."/>
            <person name="Foster-Nyarko E."/>
            <person name="Jarju S."/>
            <person name="Secka A."/>
            <person name="Antonio M."/>
            <person name="Oren A."/>
            <person name="Chaudhuri R.R."/>
            <person name="La Ragione R."/>
            <person name="Hildebrand F."/>
            <person name="Pallen M.J."/>
        </authorList>
    </citation>
    <scope>NUCLEOTIDE SEQUENCE</scope>
    <source>
        <strain evidence="3">CHK192-9172</strain>
    </source>
</reference>
<dbReference type="Gene3D" id="3.20.20.100">
    <property type="entry name" value="NADP-dependent oxidoreductase domain"/>
    <property type="match status" value="1"/>
</dbReference>
<dbReference type="AlphaFoldDB" id="A0A9D2IFE7"/>
<reference evidence="3" key="2">
    <citation type="submission" date="2021-04" db="EMBL/GenBank/DDBJ databases">
        <authorList>
            <person name="Gilroy R."/>
        </authorList>
    </citation>
    <scope>NUCLEOTIDE SEQUENCE</scope>
    <source>
        <strain evidence="3">CHK192-9172</strain>
    </source>
</reference>
<accession>A0A9D2IFE7</accession>
<dbReference type="EMBL" id="DXCH01000144">
    <property type="protein sequence ID" value="HIZ07314.1"/>
    <property type="molecule type" value="Genomic_DNA"/>
</dbReference>
<dbReference type="Pfam" id="PF00248">
    <property type="entry name" value="Aldo_ket_red"/>
    <property type="match status" value="1"/>
</dbReference>
<dbReference type="GO" id="GO:0005829">
    <property type="term" value="C:cytosol"/>
    <property type="evidence" value="ECO:0007669"/>
    <property type="project" value="UniProtKB-ARBA"/>
</dbReference>
<feature type="domain" description="NADP-dependent oxidoreductase" evidence="2">
    <location>
        <begin position="21"/>
        <end position="315"/>
    </location>
</feature>
<proteinExistence type="predicted"/>
<evidence type="ECO:0000313" key="4">
    <source>
        <dbReference type="Proteomes" id="UP000824024"/>
    </source>
</evidence>
<evidence type="ECO:0000256" key="1">
    <source>
        <dbReference type="ARBA" id="ARBA00023002"/>
    </source>
</evidence>
<dbReference type="InterPro" id="IPR050523">
    <property type="entry name" value="AKR_Detox_Biosynth"/>
</dbReference>